<dbReference type="EMBL" id="JXZB01000002">
    <property type="protein sequence ID" value="KIQ65820.1"/>
    <property type="molecule type" value="Genomic_DNA"/>
</dbReference>
<gene>
    <name evidence="2" type="ORF">TR51_18965</name>
</gene>
<evidence type="ECO:0000313" key="3">
    <source>
        <dbReference type="Proteomes" id="UP000032066"/>
    </source>
</evidence>
<feature type="compositionally biased region" description="Polar residues" evidence="1">
    <location>
        <begin position="1"/>
        <end position="13"/>
    </location>
</feature>
<evidence type="ECO:0000313" key="2">
    <source>
        <dbReference type="EMBL" id="KIQ65820.1"/>
    </source>
</evidence>
<comment type="caution">
    <text evidence="2">The sequence shown here is derived from an EMBL/GenBank/DDBJ whole genome shotgun (WGS) entry which is preliminary data.</text>
</comment>
<dbReference type="InterPro" id="IPR011051">
    <property type="entry name" value="RmlC_Cupin_sf"/>
</dbReference>
<name>A0A0D0NC80_KITGR</name>
<proteinExistence type="predicted"/>
<dbReference type="STRING" id="2064.TR51_18965"/>
<dbReference type="SUPFAM" id="SSF51182">
    <property type="entry name" value="RmlC-like cupins"/>
    <property type="match status" value="1"/>
</dbReference>
<protein>
    <recommendedName>
        <fullName evidence="4">Cupin 2 conserved barrel domain-containing protein</fullName>
    </recommendedName>
</protein>
<dbReference type="OrthoDB" id="1119958at2"/>
<dbReference type="Gene3D" id="2.60.120.10">
    <property type="entry name" value="Jelly Rolls"/>
    <property type="match status" value="1"/>
</dbReference>
<sequence length="127" mass="14144">MPKVSKQSATNVQEFGPVTDRREEMNGYTVEFVSFGADADLDGPLQSLPDGKCQCPHWGYVIAGRMRFVFADHEEVYEAGDAFYQPPGHRPYVDGGTELLQFSPTDALARTEQAIIDWMGRQQDGTP</sequence>
<reference evidence="2 3" key="1">
    <citation type="submission" date="2015-02" db="EMBL/GenBank/DDBJ databases">
        <title>Draft genome sequence of Kitasatospora griseola MF730-N6, a bafilomycin, terpentecin and satosporin producer.</title>
        <authorList>
            <person name="Arens J.C."/>
            <person name="Haltli B."/>
            <person name="Kerr R.G."/>
        </authorList>
    </citation>
    <scope>NUCLEOTIDE SEQUENCE [LARGE SCALE GENOMIC DNA]</scope>
    <source>
        <strain evidence="2 3">MF730-N6</strain>
    </source>
</reference>
<feature type="region of interest" description="Disordered" evidence="1">
    <location>
        <begin position="1"/>
        <end position="23"/>
    </location>
</feature>
<dbReference type="RefSeq" id="WP_043912196.1">
    <property type="nucleotide sequence ID" value="NZ_JXZB01000002.1"/>
</dbReference>
<evidence type="ECO:0008006" key="4">
    <source>
        <dbReference type="Google" id="ProtNLM"/>
    </source>
</evidence>
<organism evidence="2 3">
    <name type="scientific">Kitasatospora griseola</name>
    <name type="common">Streptomyces griseolosporeus</name>
    <dbReference type="NCBI Taxonomy" id="2064"/>
    <lineage>
        <taxon>Bacteria</taxon>
        <taxon>Bacillati</taxon>
        <taxon>Actinomycetota</taxon>
        <taxon>Actinomycetes</taxon>
        <taxon>Kitasatosporales</taxon>
        <taxon>Streptomycetaceae</taxon>
        <taxon>Kitasatospora</taxon>
    </lineage>
</organism>
<accession>A0A0D0NC80</accession>
<dbReference type="PATRIC" id="fig|2064.6.peg.4074"/>
<dbReference type="Proteomes" id="UP000032066">
    <property type="component" value="Unassembled WGS sequence"/>
</dbReference>
<dbReference type="InterPro" id="IPR014710">
    <property type="entry name" value="RmlC-like_jellyroll"/>
</dbReference>
<evidence type="ECO:0000256" key="1">
    <source>
        <dbReference type="SAM" id="MobiDB-lite"/>
    </source>
</evidence>
<keyword evidence="3" id="KW-1185">Reference proteome</keyword>
<dbReference type="AlphaFoldDB" id="A0A0D0NC80"/>